<feature type="domain" description="SSD" evidence="9">
    <location>
        <begin position="283"/>
        <end position="430"/>
    </location>
</feature>
<evidence type="ECO:0000256" key="5">
    <source>
        <dbReference type="ARBA" id="ARBA00023136"/>
    </source>
</evidence>
<keyword evidence="2" id="KW-1003">Cell membrane</keyword>
<organism evidence="10 11">
    <name type="scientific">Janibacter alittae</name>
    <dbReference type="NCBI Taxonomy" id="3115209"/>
    <lineage>
        <taxon>Bacteria</taxon>
        <taxon>Bacillati</taxon>
        <taxon>Actinomycetota</taxon>
        <taxon>Actinomycetes</taxon>
        <taxon>Micrococcales</taxon>
        <taxon>Intrasporangiaceae</taxon>
        <taxon>Janibacter</taxon>
    </lineage>
</organism>
<feature type="transmembrane region" description="Helical" evidence="8">
    <location>
        <begin position="308"/>
        <end position="326"/>
    </location>
</feature>
<dbReference type="InterPro" id="IPR004869">
    <property type="entry name" value="MMPL_dom"/>
</dbReference>
<feature type="transmembrane region" description="Helical" evidence="8">
    <location>
        <begin position="332"/>
        <end position="352"/>
    </location>
</feature>
<reference evidence="10 11" key="1">
    <citation type="submission" date="2024-02" db="EMBL/GenBank/DDBJ databases">
        <title>Janibacter sp. nov., isolated from gut of marine sandworm.</title>
        <authorList>
            <person name="Kim B."/>
            <person name="Jun M.O."/>
            <person name="Shin N.-R."/>
        </authorList>
    </citation>
    <scope>NUCLEOTIDE SEQUENCE [LARGE SCALE GENOMIC DNA]</scope>
    <source>
        <strain evidence="10 11">A1S7</strain>
    </source>
</reference>
<feature type="transmembrane region" description="Helical" evidence="8">
    <location>
        <begin position="764"/>
        <end position="783"/>
    </location>
</feature>
<dbReference type="SUPFAM" id="SSF82866">
    <property type="entry name" value="Multidrug efflux transporter AcrB transmembrane domain"/>
    <property type="match status" value="2"/>
</dbReference>
<dbReference type="InterPro" id="IPR050545">
    <property type="entry name" value="Mycobact_MmpL"/>
</dbReference>
<dbReference type="RefSeq" id="WP_338748951.1">
    <property type="nucleotide sequence ID" value="NZ_CP144913.1"/>
</dbReference>
<feature type="transmembrane region" description="Helical" evidence="8">
    <location>
        <begin position="373"/>
        <end position="399"/>
    </location>
</feature>
<keyword evidence="11" id="KW-1185">Reference proteome</keyword>
<accession>A0ABZ2MGJ1</accession>
<keyword evidence="6" id="KW-0175">Coiled coil</keyword>
<dbReference type="PANTHER" id="PTHR33406:SF13">
    <property type="entry name" value="MEMBRANE PROTEIN YDFJ"/>
    <property type="match status" value="1"/>
</dbReference>
<dbReference type="Pfam" id="PF03176">
    <property type="entry name" value="MMPL"/>
    <property type="match status" value="2"/>
</dbReference>
<feature type="transmembrane region" description="Helical" evidence="8">
    <location>
        <begin position="281"/>
        <end position="301"/>
    </location>
</feature>
<dbReference type="EMBL" id="CP144913">
    <property type="protein sequence ID" value="WXB76184.1"/>
    <property type="molecule type" value="Genomic_DNA"/>
</dbReference>
<proteinExistence type="predicted"/>
<dbReference type="Gene3D" id="1.20.1640.10">
    <property type="entry name" value="Multidrug efflux transporter AcrB transmembrane domain"/>
    <property type="match status" value="2"/>
</dbReference>
<evidence type="ECO:0000256" key="8">
    <source>
        <dbReference type="SAM" id="Phobius"/>
    </source>
</evidence>
<evidence type="ECO:0000259" key="9">
    <source>
        <dbReference type="PROSITE" id="PS50156"/>
    </source>
</evidence>
<comment type="subcellular location">
    <subcellularLocation>
        <location evidence="1">Cell membrane</location>
        <topology evidence="1">Multi-pass membrane protein</topology>
    </subcellularLocation>
</comment>
<feature type="transmembrane region" description="Helical" evidence="8">
    <location>
        <begin position="649"/>
        <end position="675"/>
    </location>
</feature>
<protein>
    <submittedName>
        <fullName evidence="10">MMPL family transporter</fullName>
    </submittedName>
</protein>
<evidence type="ECO:0000256" key="3">
    <source>
        <dbReference type="ARBA" id="ARBA00022692"/>
    </source>
</evidence>
<evidence type="ECO:0000313" key="11">
    <source>
        <dbReference type="Proteomes" id="UP001382727"/>
    </source>
</evidence>
<name>A0ABZ2MGJ1_9MICO</name>
<evidence type="ECO:0000256" key="7">
    <source>
        <dbReference type="SAM" id="MobiDB-lite"/>
    </source>
</evidence>
<feature type="compositionally biased region" description="Polar residues" evidence="7">
    <location>
        <begin position="825"/>
        <end position="838"/>
    </location>
</feature>
<keyword evidence="4 8" id="KW-1133">Transmembrane helix</keyword>
<evidence type="ECO:0000256" key="1">
    <source>
        <dbReference type="ARBA" id="ARBA00004651"/>
    </source>
</evidence>
<feature type="transmembrane region" description="Helical" evidence="8">
    <location>
        <begin position="687"/>
        <end position="706"/>
    </location>
</feature>
<sequence length="849" mass="88938">MALRLHRLGRWCATHAKAVLALWLVVLVGVGAAALAFSRPMTNEVTVPGSEFEQVLDDLQTSIPEAAGGFGTVVLHSSQGEFTPRQRAAIDEVFAEWEDTPHVKDVLSPFDNQQQLDESATTLEEGEEEITSGQEQLDDAWTQISEAQGQVDYGKAWIEFFEENDPDSDRLPQIRQQVADGQEQLAEAKEEYEAGEEELADGRAAHRAGESVLAGAADTEFVTDDGYALTQIQFDTNTHSVDPEVKEAIPRIGAQLQDAGVEAEYSVEITQENSLVGPGEAVGLVVAGIVLLIALGSIIAAGLPIAGALLGVGVGLAGAMATTHFFDMHSMTPALALMLGLAVGIDYSLFIVNRHRNQLLGGHEMTDSIAHAVGTAGSAVVVAGTTVAIALMALVVAPIPLLGQMGLVAAATVAVAVAVALTLTPALLGLAGRRVISRRGWQRAGADEEHGGGYVRGVTRRPGLVVAAVILLCGVVAVPALSLRLALPDGSSEPAGTTAHRAYVQVDEHFGAGANGPIIAVADLDEPAADQDAVLLEQADLVDRLMAVDGVHAVVPFGVAEDRQTLAFQVVTESGPADAETAQTVRELNASTAAIGRATDSQIGLTGQTVANVEVSRQLAAALPTYLAIVIGLSLVLMTIVFRSLLVPLVATAGFLLSVAASFGAAVAVYQWGWLGAIFAVDTPGPMLSFMPIMLIGVLFGLAMDYQMFLVSGMREAYTHGSTARAAVRTGFTHGAKVVLAAALIMSAVFAGFIFAHLTMIRPIGFALAVGVLVDALLVRMTLTPAVMHLLGDSAWWMPRWLDRILPNLDVEGAALEAQRPGATEGSTTGVEPVTSDQLEAEPAHRVNA</sequence>
<feature type="transmembrane region" description="Helical" evidence="8">
    <location>
        <begin position="738"/>
        <end position="758"/>
    </location>
</feature>
<evidence type="ECO:0000256" key="4">
    <source>
        <dbReference type="ARBA" id="ARBA00022989"/>
    </source>
</evidence>
<dbReference type="PROSITE" id="PS50156">
    <property type="entry name" value="SSD"/>
    <property type="match status" value="1"/>
</dbReference>
<dbReference type="InterPro" id="IPR000731">
    <property type="entry name" value="SSD"/>
</dbReference>
<keyword evidence="5 8" id="KW-0472">Membrane</keyword>
<feature type="transmembrane region" description="Helical" evidence="8">
    <location>
        <begin position="623"/>
        <end position="642"/>
    </location>
</feature>
<keyword evidence="3 8" id="KW-0812">Transmembrane</keyword>
<dbReference type="PANTHER" id="PTHR33406">
    <property type="entry name" value="MEMBRANE PROTEIN MJ1562-RELATED"/>
    <property type="match status" value="1"/>
</dbReference>
<feature type="coiled-coil region" evidence="6">
    <location>
        <begin position="171"/>
        <end position="205"/>
    </location>
</feature>
<evidence type="ECO:0000256" key="6">
    <source>
        <dbReference type="SAM" id="Coils"/>
    </source>
</evidence>
<gene>
    <name evidence="10" type="ORF">V1351_14755</name>
</gene>
<dbReference type="Proteomes" id="UP001382727">
    <property type="component" value="Chromosome"/>
</dbReference>
<feature type="region of interest" description="Disordered" evidence="7">
    <location>
        <begin position="818"/>
        <end position="849"/>
    </location>
</feature>
<feature type="transmembrane region" description="Helical" evidence="8">
    <location>
        <begin position="464"/>
        <end position="487"/>
    </location>
</feature>
<evidence type="ECO:0000313" key="10">
    <source>
        <dbReference type="EMBL" id="WXB76184.1"/>
    </source>
</evidence>
<evidence type="ECO:0000256" key="2">
    <source>
        <dbReference type="ARBA" id="ARBA00022475"/>
    </source>
</evidence>
<feature type="transmembrane region" description="Helical" evidence="8">
    <location>
        <begin position="405"/>
        <end position="430"/>
    </location>
</feature>